<feature type="chain" id="PRO_5038123499" description="Peptidase S1 domain-containing protein" evidence="6">
    <location>
        <begin position="22"/>
        <end position="786"/>
    </location>
</feature>
<proteinExistence type="inferred from homology"/>
<keyword evidence="3" id="KW-0325">Glycoprotein</keyword>
<dbReference type="InterPro" id="IPR051333">
    <property type="entry name" value="CLIP_Serine_Protease"/>
</dbReference>
<dbReference type="InterPro" id="IPR022700">
    <property type="entry name" value="CLIP"/>
</dbReference>
<reference evidence="8" key="2">
    <citation type="submission" date="2020-12" db="EMBL/GenBank/DDBJ databases">
        <authorList>
            <person name="Kanost M."/>
        </authorList>
    </citation>
    <scope>NUCLEOTIDE SEQUENCE</scope>
</reference>
<evidence type="ECO:0000256" key="3">
    <source>
        <dbReference type="ARBA" id="ARBA00023180"/>
    </source>
</evidence>
<dbReference type="PROSITE" id="PS00135">
    <property type="entry name" value="TRYPSIN_SER"/>
    <property type="match status" value="2"/>
</dbReference>
<dbReference type="AlphaFoldDB" id="A0A921ZWI4"/>
<keyword evidence="5" id="KW-0378">Hydrolase</keyword>
<dbReference type="InterPro" id="IPR033116">
    <property type="entry name" value="TRYPSIN_SER"/>
</dbReference>
<comment type="similarity">
    <text evidence="4">Belongs to the peptidase S1 family. CLIP subfamily.</text>
</comment>
<keyword evidence="5" id="KW-0720">Serine protease</keyword>
<keyword evidence="1 6" id="KW-0732">Signal</keyword>
<dbReference type="FunFam" id="2.40.10.10:FF:000028">
    <property type="entry name" value="Serine protease easter"/>
    <property type="match status" value="2"/>
</dbReference>
<dbReference type="SMART" id="SM00680">
    <property type="entry name" value="CLIP"/>
    <property type="match status" value="1"/>
</dbReference>
<dbReference type="Pfam" id="PF00089">
    <property type="entry name" value="Trypsin"/>
    <property type="match status" value="2"/>
</dbReference>
<dbReference type="CDD" id="cd00190">
    <property type="entry name" value="Tryp_SPc"/>
    <property type="match status" value="2"/>
</dbReference>
<dbReference type="SMART" id="SM00020">
    <property type="entry name" value="Tryp_SPc"/>
    <property type="match status" value="2"/>
</dbReference>
<evidence type="ECO:0000313" key="8">
    <source>
        <dbReference type="EMBL" id="KAG6465376.1"/>
    </source>
</evidence>
<feature type="domain" description="Peptidase S1" evidence="7">
    <location>
        <begin position="539"/>
        <end position="785"/>
    </location>
</feature>
<evidence type="ECO:0000256" key="6">
    <source>
        <dbReference type="SAM" id="SignalP"/>
    </source>
</evidence>
<dbReference type="EMBL" id="JH669495">
    <property type="protein sequence ID" value="KAG6465376.1"/>
    <property type="molecule type" value="Genomic_DNA"/>
</dbReference>
<evidence type="ECO:0000259" key="7">
    <source>
        <dbReference type="PROSITE" id="PS50240"/>
    </source>
</evidence>
<evidence type="ECO:0000256" key="2">
    <source>
        <dbReference type="ARBA" id="ARBA00023157"/>
    </source>
</evidence>
<keyword evidence="9" id="KW-1185">Reference proteome</keyword>
<dbReference type="InterPro" id="IPR018114">
    <property type="entry name" value="TRYPSIN_HIS"/>
</dbReference>
<feature type="domain" description="Peptidase S1" evidence="7">
    <location>
        <begin position="149"/>
        <end position="394"/>
    </location>
</feature>
<organism evidence="8 9">
    <name type="scientific">Manduca sexta</name>
    <name type="common">Tobacco hawkmoth</name>
    <name type="synonym">Tobacco hornworm</name>
    <dbReference type="NCBI Taxonomy" id="7130"/>
    <lineage>
        <taxon>Eukaryota</taxon>
        <taxon>Metazoa</taxon>
        <taxon>Ecdysozoa</taxon>
        <taxon>Arthropoda</taxon>
        <taxon>Hexapoda</taxon>
        <taxon>Insecta</taxon>
        <taxon>Pterygota</taxon>
        <taxon>Neoptera</taxon>
        <taxon>Endopterygota</taxon>
        <taxon>Lepidoptera</taxon>
        <taxon>Glossata</taxon>
        <taxon>Ditrysia</taxon>
        <taxon>Bombycoidea</taxon>
        <taxon>Sphingidae</taxon>
        <taxon>Sphinginae</taxon>
        <taxon>Sphingini</taxon>
        <taxon>Manduca</taxon>
    </lineage>
</organism>
<sequence length="786" mass="87745">MQVSVLVTLLLKLFVADASEANQLTEGSRCERDGVEGTCISIYKCQSVILDIRDKKPPPVSYQKYLNDLDWCFILSENKLSLPRRVVFKEILLLSVAPTVLKIAWQISVCVDYIHTLPYECKLHVTSDVKKEWFAEEKCYHILLLPRAPAGGEDTKRGEKPFMVLLGYGPNVDSAQWLCGGSLISDRFILTAGHCVAATSLGPVRFAALGVWKRDEPKELWQQHIIQKIIPHPEYRPPHKYNDIALLKTEKRVQFTPTLLPACLHSGEYNPYRSGEAYGWGYLGPNKPLANILQKVTLTEFTEKECALRYRVHRHLRHGYNHTTQMCFGDKEKIVDTCEGDSGGPLNRPGGEISYCAYTIMGVTSFGVPCGHKGSAGIYTRVSFYLPWIESITYLNEVYCSCISCQSGTVESRIHFKDEGPECYDANKKGTCVSAHRCLDVVRKLKDGEKPTICGYQGTEPMVCCTDCTLVDNISNLVVSSISGYLWKDGQKAWDKCLEYVDKLSYPCASTYSHYLSSVWEKDKECSMVQFVGVRRFASYNGQPAKRNEYPHMALLGYGDDQETAQWLCGGSVISDQFILTAAHCISTNLLGPVRFAALGILQRSDPVELWQVYKIGGIVPHPQYKSPIKYHDIALLKTENKIKFNENVLPACLFIEGRVGGSEQAKATGWGALGHKQTAADVLQVVDLQKFSDEECGSTYRPYRHLPQGYDSPTQMCYGDKGKLNMDTCEGDSGGPLQFQNSSLHCIHIVAGVTSFGDACGFAGGAGMYTRVSYYIPWIESVVWP</sequence>
<dbReference type="GO" id="GO:0004252">
    <property type="term" value="F:serine-type endopeptidase activity"/>
    <property type="evidence" value="ECO:0007669"/>
    <property type="project" value="InterPro"/>
</dbReference>
<dbReference type="PROSITE" id="PS00134">
    <property type="entry name" value="TRYPSIN_HIS"/>
    <property type="match status" value="2"/>
</dbReference>
<evidence type="ECO:0000256" key="1">
    <source>
        <dbReference type="ARBA" id="ARBA00022729"/>
    </source>
</evidence>
<name>A0A921ZWI4_MANSE</name>
<dbReference type="InterPro" id="IPR001254">
    <property type="entry name" value="Trypsin_dom"/>
</dbReference>
<feature type="signal peptide" evidence="6">
    <location>
        <begin position="1"/>
        <end position="21"/>
    </location>
</feature>
<keyword evidence="5" id="KW-0645">Protease</keyword>
<gene>
    <name evidence="8" type="ORF">O3G_MSEX015116</name>
</gene>
<dbReference type="Proteomes" id="UP000791440">
    <property type="component" value="Unassembled WGS sequence"/>
</dbReference>
<dbReference type="PANTHER" id="PTHR24260:SF147">
    <property type="entry name" value="EG:BACR7A4.3 PROTEIN-RELATED"/>
    <property type="match status" value="1"/>
</dbReference>
<dbReference type="GO" id="GO:0006508">
    <property type="term" value="P:proteolysis"/>
    <property type="evidence" value="ECO:0007669"/>
    <property type="project" value="UniProtKB-KW"/>
</dbReference>
<evidence type="ECO:0000256" key="5">
    <source>
        <dbReference type="RuleBase" id="RU363034"/>
    </source>
</evidence>
<reference evidence="8" key="1">
    <citation type="journal article" date="2016" name="Insect Biochem. Mol. Biol.">
        <title>Multifaceted biological insights from a draft genome sequence of the tobacco hornworm moth, Manduca sexta.</title>
        <authorList>
            <person name="Kanost M.R."/>
            <person name="Arrese E.L."/>
            <person name="Cao X."/>
            <person name="Chen Y.R."/>
            <person name="Chellapilla S."/>
            <person name="Goldsmith M.R."/>
            <person name="Grosse-Wilde E."/>
            <person name="Heckel D.G."/>
            <person name="Herndon N."/>
            <person name="Jiang H."/>
            <person name="Papanicolaou A."/>
            <person name="Qu J."/>
            <person name="Soulages J.L."/>
            <person name="Vogel H."/>
            <person name="Walters J."/>
            <person name="Waterhouse R.M."/>
            <person name="Ahn S.J."/>
            <person name="Almeida F.C."/>
            <person name="An C."/>
            <person name="Aqrawi P."/>
            <person name="Bretschneider A."/>
            <person name="Bryant W.B."/>
            <person name="Bucks S."/>
            <person name="Chao H."/>
            <person name="Chevignon G."/>
            <person name="Christen J.M."/>
            <person name="Clarke D.F."/>
            <person name="Dittmer N.T."/>
            <person name="Ferguson L.C.F."/>
            <person name="Garavelou S."/>
            <person name="Gordon K.H.J."/>
            <person name="Gunaratna R.T."/>
            <person name="Han Y."/>
            <person name="Hauser F."/>
            <person name="He Y."/>
            <person name="Heidel-Fischer H."/>
            <person name="Hirsh A."/>
            <person name="Hu Y."/>
            <person name="Jiang H."/>
            <person name="Kalra D."/>
            <person name="Klinner C."/>
            <person name="Konig C."/>
            <person name="Kovar C."/>
            <person name="Kroll A.R."/>
            <person name="Kuwar S.S."/>
            <person name="Lee S.L."/>
            <person name="Lehman R."/>
            <person name="Li K."/>
            <person name="Li Z."/>
            <person name="Liang H."/>
            <person name="Lovelace S."/>
            <person name="Lu Z."/>
            <person name="Mansfield J.H."/>
            <person name="McCulloch K.J."/>
            <person name="Mathew T."/>
            <person name="Morton B."/>
            <person name="Muzny D.M."/>
            <person name="Neunemann D."/>
            <person name="Ongeri F."/>
            <person name="Pauchet Y."/>
            <person name="Pu L.L."/>
            <person name="Pyrousis I."/>
            <person name="Rao X.J."/>
            <person name="Redding A."/>
            <person name="Roesel C."/>
            <person name="Sanchez-Gracia A."/>
            <person name="Schaack S."/>
            <person name="Shukla A."/>
            <person name="Tetreau G."/>
            <person name="Wang Y."/>
            <person name="Xiong G.H."/>
            <person name="Traut W."/>
            <person name="Walsh T.K."/>
            <person name="Worley K.C."/>
            <person name="Wu D."/>
            <person name="Wu W."/>
            <person name="Wu Y.Q."/>
            <person name="Zhang X."/>
            <person name="Zou Z."/>
            <person name="Zucker H."/>
            <person name="Briscoe A.D."/>
            <person name="Burmester T."/>
            <person name="Clem R.J."/>
            <person name="Feyereisen R."/>
            <person name="Grimmelikhuijzen C.J.P."/>
            <person name="Hamodrakas S.J."/>
            <person name="Hansson B.S."/>
            <person name="Huguet E."/>
            <person name="Jermiin L.S."/>
            <person name="Lan Q."/>
            <person name="Lehman H.K."/>
            <person name="Lorenzen M."/>
            <person name="Merzendorfer H."/>
            <person name="Michalopoulos I."/>
            <person name="Morton D.B."/>
            <person name="Muthukrishnan S."/>
            <person name="Oakeshott J.G."/>
            <person name="Palmer W."/>
            <person name="Park Y."/>
            <person name="Passarelli A.L."/>
            <person name="Rozas J."/>
            <person name="Schwartz L.M."/>
            <person name="Smith W."/>
            <person name="Southgate A."/>
            <person name="Vilcinskas A."/>
            <person name="Vogt R."/>
            <person name="Wang P."/>
            <person name="Werren J."/>
            <person name="Yu X.Q."/>
            <person name="Zhou J.J."/>
            <person name="Brown S.J."/>
            <person name="Scherer S.E."/>
            <person name="Richards S."/>
            <person name="Blissard G.W."/>
        </authorList>
    </citation>
    <scope>NUCLEOTIDE SEQUENCE</scope>
</reference>
<comment type="caution">
    <text evidence="8">The sequence shown here is derived from an EMBL/GenBank/DDBJ whole genome shotgun (WGS) entry which is preliminary data.</text>
</comment>
<keyword evidence="2" id="KW-1015">Disulfide bond</keyword>
<accession>A0A921ZWI4</accession>
<protein>
    <recommendedName>
        <fullName evidence="7">Peptidase S1 domain-containing protein</fullName>
    </recommendedName>
</protein>
<dbReference type="PANTHER" id="PTHR24260">
    <property type="match status" value="1"/>
</dbReference>
<evidence type="ECO:0000313" key="9">
    <source>
        <dbReference type="Proteomes" id="UP000791440"/>
    </source>
</evidence>
<dbReference type="PROSITE" id="PS50240">
    <property type="entry name" value="TRYPSIN_DOM"/>
    <property type="match status" value="2"/>
</dbReference>
<evidence type="ECO:0000256" key="4">
    <source>
        <dbReference type="ARBA" id="ARBA00024195"/>
    </source>
</evidence>